<name>A0A0N1IK06_PAPMA</name>
<organism evidence="2 3">
    <name type="scientific">Papilio machaon</name>
    <name type="common">Old World swallowtail butterfly</name>
    <dbReference type="NCBI Taxonomy" id="76193"/>
    <lineage>
        <taxon>Eukaryota</taxon>
        <taxon>Metazoa</taxon>
        <taxon>Ecdysozoa</taxon>
        <taxon>Arthropoda</taxon>
        <taxon>Hexapoda</taxon>
        <taxon>Insecta</taxon>
        <taxon>Pterygota</taxon>
        <taxon>Neoptera</taxon>
        <taxon>Endopterygota</taxon>
        <taxon>Lepidoptera</taxon>
        <taxon>Glossata</taxon>
        <taxon>Ditrysia</taxon>
        <taxon>Papilionoidea</taxon>
        <taxon>Papilionidae</taxon>
        <taxon>Papilioninae</taxon>
        <taxon>Papilio</taxon>
    </lineage>
</organism>
<sequence>MNSAPSEDGGEAIAGTSRADNSSPEKHTAEESSCESSSSGNVEEGPPRKKQKKHQNASDDPRFAELFNQVSLLTNIIMHQQYASRENAASVSDFLINPASIPESLNLGECRTNFEENRVRKPANAKRLQQLIKLQHFKSSTWPHIRYKKALIDMLAAPGFCNLKINNELYCLNKGRDFLAPTEEIMAAITNGMLHQRELLQSGLQEIIDWAHNNRDELRCENLFNKFTSTFGSDSSSYKLSEQLLQIICGKRAECIEMRRKRLIDGIQDKNIQAALHNIPPCEEFLFEKTELGAFIQSLGGPQFWLSSSRIQRNKENHYKTREAPSTSSYKSNMQNNRYNFHNKHIVFISNAVCFPEAYNMTVLHYNKTDIMCRENIQHCQKFFLVKTMSSANDAGSVVLAGE</sequence>
<dbReference type="EMBL" id="KQ459718">
    <property type="protein sequence ID" value="KPJ20245.1"/>
    <property type="molecule type" value="Genomic_DNA"/>
</dbReference>
<gene>
    <name evidence="2" type="ORF">RR48_03954</name>
</gene>
<accession>A0A0N1IK06</accession>
<protein>
    <submittedName>
        <fullName evidence="2">Uncharacterized protein</fullName>
    </submittedName>
</protein>
<reference evidence="2 3" key="1">
    <citation type="journal article" date="2015" name="Nat. Commun.">
        <title>Outbred genome sequencing and CRISPR/Cas9 gene editing in butterflies.</title>
        <authorList>
            <person name="Li X."/>
            <person name="Fan D."/>
            <person name="Zhang W."/>
            <person name="Liu G."/>
            <person name="Zhang L."/>
            <person name="Zhao L."/>
            <person name="Fang X."/>
            <person name="Chen L."/>
            <person name="Dong Y."/>
            <person name="Chen Y."/>
            <person name="Ding Y."/>
            <person name="Zhao R."/>
            <person name="Feng M."/>
            <person name="Zhu Y."/>
            <person name="Feng Y."/>
            <person name="Jiang X."/>
            <person name="Zhu D."/>
            <person name="Xiang H."/>
            <person name="Feng X."/>
            <person name="Li S."/>
            <person name="Wang J."/>
            <person name="Zhang G."/>
            <person name="Kronforst M.R."/>
            <person name="Wang W."/>
        </authorList>
    </citation>
    <scope>NUCLEOTIDE SEQUENCE [LARGE SCALE GENOMIC DNA]</scope>
    <source>
        <strain evidence="2">Ya'a_city_454_Pm</strain>
        <tissue evidence="2">Whole body</tissue>
    </source>
</reference>
<evidence type="ECO:0000256" key="1">
    <source>
        <dbReference type="SAM" id="MobiDB-lite"/>
    </source>
</evidence>
<feature type="compositionally biased region" description="Low complexity" evidence="1">
    <location>
        <begin position="34"/>
        <end position="44"/>
    </location>
</feature>
<dbReference type="Proteomes" id="UP000053240">
    <property type="component" value="Unassembled WGS sequence"/>
</dbReference>
<dbReference type="AlphaFoldDB" id="A0A0N1IK06"/>
<proteinExistence type="predicted"/>
<evidence type="ECO:0000313" key="3">
    <source>
        <dbReference type="Proteomes" id="UP000053240"/>
    </source>
</evidence>
<evidence type="ECO:0000313" key="2">
    <source>
        <dbReference type="EMBL" id="KPJ20245.1"/>
    </source>
</evidence>
<dbReference type="InParanoid" id="A0A0N1IK06"/>
<keyword evidence="3" id="KW-1185">Reference proteome</keyword>
<feature type="region of interest" description="Disordered" evidence="1">
    <location>
        <begin position="1"/>
        <end position="60"/>
    </location>
</feature>